<comment type="pathway">
    <text evidence="2 9">Cofactor biosynthesis; adenosylcobalamin biosynthesis.</text>
</comment>
<dbReference type="PANTHER" id="PTHR34308">
    <property type="entry name" value="COBALAMIN BIOSYNTHESIS PROTEIN CBIB"/>
    <property type="match status" value="1"/>
</dbReference>
<comment type="subcellular location">
    <subcellularLocation>
        <location evidence="1 9">Cell membrane</location>
        <topology evidence="1 9">Multi-pass membrane protein</topology>
    </subcellularLocation>
</comment>
<evidence type="ECO:0000256" key="6">
    <source>
        <dbReference type="ARBA" id="ARBA00022692"/>
    </source>
</evidence>
<evidence type="ECO:0000256" key="7">
    <source>
        <dbReference type="ARBA" id="ARBA00022989"/>
    </source>
</evidence>
<reference evidence="10 11" key="2">
    <citation type="submission" date="2019-10" db="EMBL/GenBank/DDBJ databases">
        <title>Thermopilla bonchosmolovskayae gen. nov., sp. nov., a moderately thermophilic Chloroflexi bacterium from a Chukotka hot spring (Arctic, Russia), representing a novel classis Thermopillaia, which include previously uncultivated lineage OLB14.</title>
        <authorList>
            <person name="Kochetkova T.V."/>
            <person name="Zayulina K.S."/>
            <person name="Zhigarkov V.S."/>
            <person name="Minaev N.V."/>
            <person name="Novikov A."/>
            <person name="Toshchakov S.V."/>
            <person name="Elcheninov A.G."/>
            <person name="Kublanov I.V."/>
        </authorList>
    </citation>
    <scope>NUCLEOTIDE SEQUENCE [LARGE SCALE GENOMIC DNA]</scope>
    <source>
        <strain evidence="10 11">3753O</strain>
    </source>
</reference>
<evidence type="ECO:0000313" key="10">
    <source>
        <dbReference type="EMBL" id="QFG03800.1"/>
    </source>
</evidence>
<keyword evidence="7 9" id="KW-1133">Transmembrane helix</keyword>
<dbReference type="Proteomes" id="UP000326331">
    <property type="component" value="Chromosome"/>
</dbReference>
<organism evidence="10 11">
    <name type="scientific">Tepidiforma bonchosmolovskayae</name>
    <dbReference type="NCBI Taxonomy" id="2601677"/>
    <lineage>
        <taxon>Bacteria</taxon>
        <taxon>Bacillati</taxon>
        <taxon>Chloroflexota</taxon>
        <taxon>Tepidiformia</taxon>
        <taxon>Tepidiformales</taxon>
        <taxon>Tepidiformaceae</taxon>
        <taxon>Tepidiforma</taxon>
    </lineage>
</organism>
<dbReference type="EMBL" id="CP042829">
    <property type="protein sequence ID" value="QFG03800.1"/>
    <property type="molecule type" value="Genomic_DNA"/>
</dbReference>
<comment type="function">
    <text evidence="9">Converts cobyric acid to cobinamide by the addition of aminopropanol on the F carboxylic group.</text>
</comment>
<dbReference type="HAMAP" id="MF_00024">
    <property type="entry name" value="CobD_CbiB"/>
    <property type="match status" value="1"/>
</dbReference>
<evidence type="ECO:0000256" key="2">
    <source>
        <dbReference type="ARBA" id="ARBA00004953"/>
    </source>
</evidence>
<accession>A0ABX6C3E7</accession>
<evidence type="ECO:0000256" key="5">
    <source>
        <dbReference type="ARBA" id="ARBA00022573"/>
    </source>
</evidence>
<keyword evidence="8 9" id="KW-0472">Membrane</keyword>
<evidence type="ECO:0000256" key="4">
    <source>
        <dbReference type="ARBA" id="ARBA00022475"/>
    </source>
</evidence>
<keyword evidence="4 9" id="KW-1003">Cell membrane</keyword>
<evidence type="ECO:0000256" key="3">
    <source>
        <dbReference type="ARBA" id="ARBA00006263"/>
    </source>
</evidence>
<protein>
    <recommendedName>
        <fullName evidence="9">Cobalamin biosynthesis protein CobD</fullName>
    </recommendedName>
</protein>
<dbReference type="Pfam" id="PF03186">
    <property type="entry name" value="CobD_Cbib"/>
    <property type="match status" value="1"/>
</dbReference>
<proteinExistence type="inferred from homology"/>
<sequence>MGSLGGSPMIRRRAAVLGVVAVVDLALGELPNRWHPVALLGRAAAYLDRLLTAEGQRDTATRGVLLTATAAGLAAGAALGVARGARGRGAAGFLLQALALKQTLSIRALFDHAGRVAARLEAGDLAGARAAAAMMVSRRTDDLPPGLVASAAIESLAENLSDSVVAPAWWYLAAGLPGAAAYRAVNTLDAMVGYRSRGRFGMVPARLDDVLNWVPARLTAASLVLARPLPAVRQVSRLVRDAWSTPSPNAGWPMAAMAHILGVRLEKLEHHVLHAAGREPVAADIRRAQRAGALALAATALAGATACWRAGE</sequence>
<comment type="similarity">
    <text evidence="3 9">Belongs to the CobD/CbiB family.</text>
</comment>
<dbReference type="PANTHER" id="PTHR34308:SF1">
    <property type="entry name" value="COBALAMIN BIOSYNTHESIS PROTEIN CBIB"/>
    <property type="match status" value="1"/>
</dbReference>
<evidence type="ECO:0000256" key="8">
    <source>
        <dbReference type="ARBA" id="ARBA00023136"/>
    </source>
</evidence>
<keyword evidence="6 9" id="KW-0812">Transmembrane</keyword>
<gene>
    <name evidence="9 10" type="primary">cobD</name>
    <name evidence="10" type="ORF">Tbon_11015</name>
</gene>
<evidence type="ECO:0000256" key="9">
    <source>
        <dbReference type="HAMAP-Rule" id="MF_00024"/>
    </source>
</evidence>
<reference evidence="10 11" key="1">
    <citation type="submission" date="2019-08" db="EMBL/GenBank/DDBJ databases">
        <authorList>
            <person name="Toschakov S.V."/>
        </authorList>
    </citation>
    <scope>NUCLEOTIDE SEQUENCE [LARGE SCALE GENOMIC DNA]</scope>
    <source>
        <strain evidence="10 11">3753O</strain>
    </source>
</reference>
<name>A0ABX6C3E7_9CHLR</name>
<evidence type="ECO:0000256" key="1">
    <source>
        <dbReference type="ARBA" id="ARBA00004651"/>
    </source>
</evidence>
<evidence type="ECO:0000313" key="11">
    <source>
        <dbReference type="Proteomes" id="UP000326331"/>
    </source>
</evidence>
<dbReference type="NCBIfam" id="TIGR00380">
    <property type="entry name" value="cobal_cbiB"/>
    <property type="match status" value="1"/>
</dbReference>
<keyword evidence="5 9" id="KW-0169">Cobalamin biosynthesis</keyword>
<keyword evidence="11" id="KW-1185">Reference proteome</keyword>
<dbReference type="InterPro" id="IPR004485">
    <property type="entry name" value="Cobalamin_biosynth_CobD/CbiB"/>
</dbReference>